<keyword evidence="1" id="KW-0472">Membrane</keyword>
<reference evidence="2" key="1">
    <citation type="journal article" date="1999" name="Methods Enzymol.">
        <title>High-efficiency full-length cDNA cloning.</title>
        <authorList>
            <person name="Carninci P."/>
            <person name="Hayashizaki Y."/>
        </authorList>
    </citation>
    <scope>NUCLEOTIDE SEQUENCE</scope>
    <source>
        <strain evidence="2">C57BL/6J</strain>
        <tissue evidence="2">Testis</tissue>
    </source>
</reference>
<reference evidence="2" key="2">
    <citation type="journal article" date="2000" name="Genome Res.">
        <title>Normalization and subtraction of cap-trapper-selected cDNAs to prepare full-length cDNA libraries for rapid discovery of new genes.</title>
        <authorList>
            <person name="Carninci P."/>
            <person name="Shibata Y."/>
            <person name="Hayatsu N."/>
            <person name="Sugahara Y."/>
            <person name="Shibata K."/>
            <person name="Itoh M."/>
            <person name="Konno H."/>
            <person name="Okazaki Y."/>
            <person name="Muramatsu M."/>
            <person name="Hayashizaki Y."/>
        </authorList>
    </citation>
    <scope>NUCLEOTIDE SEQUENCE</scope>
    <source>
        <strain evidence="2">C57BL/6J</strain>
        <tissue evidence="2">Testis</tissue>
    </source>
</reference>
<reference evidence="2" key="6">
    <citation type="submission" date="2004-03" db="EMBL/GenBank/DDBJ databases">
        <authorList>
            <person name="Arakawa T."/>
            <person name="Carninci P."/>
            <person name="Fukuda S."/>
            <person name="Hashizume W."/>
            <person name="Hayashida K."/>
            <person name="Hori F."/>
            <person name="Iida J."/>
            <person name="Imamura K."/>
            <person name="Imotani K."/>
            <person name="Itoh M."/>
            <person name="Kanagawa S."/>
            <person name="Kawai J."/>
            <person name="Kojima M."/>
            <person name="Konno H."/>
            <person name="Murata M."/>
            <person name="Nakamura M."/>
            <person name="Ninomiya N."/>
            <person name="Nishiyori H."/>
            <person name="Nomura K."/>
            <person name="Ohno M."/>
            <person name="Sakazume N."/>
            <person name="Sano H."/>
            <person name="Sasaki D."/>
            <person name="Shibata K."/>
            <person name="Shiraki T."/>
            <person name="Tagami M."/>
            <person name="Tagami Y."/>
            <person name="Waki K."/>
            <person name="Watahiki A."/>
            <person name="Muramatsu M."/>
            <person name="Hayashizaki Y."/>
        </authorList>
    </citation>
    <scope>NUCLEOTIDE SEQUENCE</scope>
    <source>
        <strain evidence="2">C57BL/6J</strain>
        <tissue evidence="2">Testis</tissue>
    </source>
</reference>
<dbReference type="MGI" id="MGI:3642691">
    <property type="gene designation" value="Gm10537"/>
</dbReference>
<evidence type="ECO:0000256" key="1">
    <source>
        <dbReference type="SAM" id="Phobius"/>
    </source>
</evidence>
<protein>
    <submittedName>
        <fullName evidence="2">Uncharacterized protein</fullName>
    </submittedName>
</protein>
<reference evidence="2" key="8">
    <citation type="journal article" date="2005" name="Science">
        <title>Antisense Transcription in the Mammalian Transcriptome.</title>
        <authorList>
            <consortium name="RIKEN Genome Exploration Research Group and Genome Science Group (Genome Network Project Core Group) and the FANTOM Consortium"/>
        </authorList>
    </citation>
    <scope>NUCLEOTIDE SEQUENCE</scope>
    <source>
        <strain evidence="2">C57BL/6J</strain>
        <tissue evidence="2">Testis</tissue>
    </source>
</reference>
<accession>Q3V0H6</accession>
<evidence type="ECO:0000313" key="3">
    <source>
        <dbReference type="MGI" id="MGI:3642691"/>
    </source>
</evidence>
<keyword evidence="1" id="KW-0812">Transmembrane</keyword>
<sequence length="61" mass="6922">MHCCARTAWLRTGCRYENSSPKLQETESWCQERSPHCMLMLVMLLVCASLPACQLYTGIAV</sequence>
<dbReference type="AGR" id="MGI:3642691"/>
<reference evidence="2" key="7">
    <citation type="journal article" date="2005" name="Science">
        <title>The Transcriptional Landscape of the Mammalian Genome.</title>
        <authorList>
            <consortium name="The FANTOM Consortium"/>
            <consortium name="Riken Genome Exploration Research Group and Genome Science Group (Genome Network Project Core Group)"/>
        </authorList>
    </citation>
    <scope>NUCLEOTIDE SEQUENCE</scope>
    <source>
        <strain evidence="2">C57BL/6J</strain>
        <tissue evidence="2">Testis</tissue>
    </source>
</reference>
<proteinExistence type="evidence at transcript level"/>
<dbReference type="AlphaFoldDB" id="Q3V0H6"/>
<gene>
    <name evidence="3" type="primary">Gm10537</name>
</gene>
<reference evidence="2" key="5">
    <citation type="journal article" date="2002" name="Nature">
        <title>Analysis of the mouse transcriptome based on functional annotation of 60,770 full-length cDNAs.</title>
        <authorList>
            <consortium name="The FANTOM Consortium and the RIKEN Genome Exploration Research Group Phase I and II Team"/>
        </authorList>
    </citation>
    <scope>NUCLEOTIDE SEQUENCE</scope>
    <source>
        <strain evidence="2">C57BL/6J</strain>
        <tissue evidence="2">Testis</tissue>
    </source>
</reference>
<name>Q3V0H6_MOUSE</name>
<feature type="transmembrane region" description="Helical" evidence="1">
    <location>
        <begin position="38"/>
        <end position="59"/>
    </location>
</feature>
<dbReference type="EMBL" id="AK133141">
    <property type="protein sequence ID" value="BAE21528.1"/>
    <property type="molecule type" value="mRNA"/>
</dbReference>
<organism evidence="2">
    <name type="scientific">Mus musculus</name>
    <name type="common">Mouse</name>
    <dbReference type="NCBI Taxonomy" id="10090"/>
    <lineage>
        <taxon>Eukaryota</taxon>
        <taxon>Metazoa</taxon>
        <taxon>Chordata</taxon>
        <taxon>Craniata</taxon>
        <taxon>Vertebrata</taxon>
        <taxon>Euteleostomi</taxon>
        <taxon>Mammalia</taxon>
        <taxon>Eutheria</taxon>
        <taxon>Euarchontoglires</taxon>
        <taxon>Glires</taxon>
        <taxon>Rodentia</taxon>
        <taxon>Myomorpha</taxon>
        <taxon>Muroidea</taxon>
        <taxon>Muridae</taxon>
        <taxon>Murinae</taxon>
        <taxon>Mus</taxon>
        <taxon>Mus</taxon>
    </lineage>
</organism>
<reference evidence="2" key="3">
    <citation type="journal article" date="2000" name="Genome Res.">
        <title>RIKEN integrated sequence analysis (RISA) system--384-format sequencing pipeline with 384 multicapillary sequencer.</title>
        <authorList>
            <person name="Shibata K."/>
            <person name="Itoh M."/>
            <person name="Aizawa K."/>
            <person name="Nagaoka S."/>
            <person name="Sasaki N."/>
            <person name="Carninci P."/>
            <person name="Konno H."/>
            <person name="Akiyama J."/>
            <person name="Nishi K."/>
            <person name="Kitsunai T."/>
            <person name="Tashiro H."/>
            <person name="Itoh M."/>
            <person name="Sumi N."/>
            <person name="Ishii Y."/>
            <person name="Nakamura S."/>
            <person name="Hazama M."/>
            <person name="Nishine T."/>
            <person name="Harada A."/>
            <person name="Yamamoto R."/>
            <person name="Matsumoto H."/>
            <person name="Sakaguchi S."/>
            <person name="Ikegami T."/>
            <person name="Kashiwagi K."/>
            <person name="Fujiwake S."/>
            <person name="Inoue K."/>
            <person name="Togawa Y."/>
            <person name="Izawa M."/>
            <person name="Ohara E."/>
            <person name="Watahiki M."/>
            <person name="Yoneda Y."/>
            <person name="Ishikawa T."/>
            <person name="Ozawa K."/>
            <person name="Tanaka T."/>
            <person name="Matsuura S."/>
            <person name="Kawai J."/>
            <person name="Okazaki Y."/>
            <person name="Muramatsu M."/>
            <person name="Inoue Y."/>
            <person name="Kira A."/>
            <person name="Hayashizaki Y."/>
        </authorList>
    </citation>
    <scope>NUCLEOTIDE SEQUENCE</scope>
    <source>
        <strain evidence="2">C57BL/6J</strain>
        <tissue evidence="2">Testis</tissue>
    </source>
</reference>
<keyword evidence="1" id="KW-1133">Transmembrane helix</keyword>
<reference evidence="2" key="4">
    <citation type="journal article" date="2001" name="Nature">
        <title>Functional annotation of a full-length mouse cDNA collection.</title>
        <authorList>
            <consortium name="The RIKEN Genome Exploration Research Group Phase II Team and the FANTOM Consortium"/>
        </authorList>
    </citation>
    <scope>NUCLEOTIDE SEQUENCE</scope>
    <source>
        <strain evidence="2">C57BL/6J</strain>
        <tissue evidence="2">Testis</tissue>
    </source>
</reference>
<evidence type="ECO:0000313" key="2">
    <source>
        <dbReference type="EMBL" id="BAE21528.1"/>
    </source>
</evidence>